<name>A0A8S0U2C7_OLEEU</name>
<evidence type="ECO:0000256" key="3">
    <source>
        <dbReference type="ARBA" id="ARBA00022737"/>
    </source>
</evidence>
<evidence type="ECO:0000256" key="4">
    <source>
        <dbReference type="ARBA" id="ARBA00023136"/>
    </source>
</evidence>
<keyword evidence="7" id="KW-0418">Kinase</keyword>
<comment type="subcellular location">
    <subcellularLocation>
        <location evidence="1">Membrane</location>
    </subcellularLocation>
</comment>
<keyword evidence="7" id="KW-0808">Transferase</keyword>
<dbReference type="Gramene" id="OE9A055998T1">
    <property type="protein sequence ID" value="OE9A055998C1"/>
    <property type="gene ID" value="OE9A055998"/>
</dbReference>
<dbReference type="EMBL" id="CACTIH010007402">
    <property type="protein sequence ID" value="CAA3012470.1"/>
    <property type="molecule type" value="Genomic_DNA"/>
</dbReference>
<dbReference type="Pfam" id="PF00069">
    <property type="entry name" value="Pkinase"/>
    <property type="match status" value="1"/>
</dbReference>
<gene>
    <name evidence="7" type="ORF">OLEA9_A055998</name>
</gene>
<reference evidence="7 8" key="1">
    <citation type="submission" date="2019-12" db="EMBL/GenBank/DDBJ databases">
        <authorList>
            <person name="Alioto T."/>
            <person name="Alioto T."/>
            <person name="Gomez Garrido J."/>
        </authorList>
    </citation>
    <scope>NUCLEOTIDE SEQUENCE [LARGE SCALE GENOMIC DNA]</scope>
</reference>
<keyword evidence="2" id="KW-0732">Signal</keyword>
<dbReference type="PANTHER" id="PTHR45974">
    <property type="entry name" value="RECEPTOR-LIKE PROTEIN 55"/>
    <property type="match status" value="1"/>
</dbReference>
<evidence type="ECO:0000256" key="5">
    <source>
        <dbReference type="ARBA" id="ARBA00023180"/>
    </source>
</evidence>
<evidence type="ECO:0000313" key="7">
    <source>
        <dbReference type="EMBL" id="CAA3012470.1"/>
    </source>
</evidence>
<dbReference type="InterPro" id="IPR008271">
    <property type="entry name" value="Ser/Thr_kinase_AS"/>
</dbReference>
<evidence type="ECO:0000259" key="6">
    <source>
        <dbReference type="PROSITE" id="PS50011"/>
    </source>
</evidence>
<evidence type="ECO:0000256" key="1">
    <source>
        <dbReference type="ARBA" id="ARBA00004370"/>
    </source>
</evidence>
<dbReference type="OrthoDB" id="4062651at2759"/>
<keyword evidence="4" id="KW-0472">Membrane</keyword>
<dbReference type="Proteomes" id="UP000594638">
    <property type="component" value="Unassembled WGS sequence"/>
</dbReference>
<evidence type="ECO:0000256" key="2">
    <source>
        <dbReference type="ARBA" id="ARBA00022729"/>
    </source>
</evidence>
<keyword evidence="8" id="KW-1185">Reference proteome</keyword>
<accession>A0A8S0U2C7</accession>
<dbReference type="InterPro" id="IPR000719">
    <property type="entry name" value="Prot_kinase_dom"/>
</dbReference>
<keyword evidence="7" id="KW-0675">Receptor</keyword>
<protein>
    <submittedName>
        <fullName evidence="7">Calmodulin-binding receptor-like cytoplasmic kinase 2</fullName>
    </submittedName>
</protein>
<dbReference type="AlphaFoldDB" id="A0A8S0U2C7"/>
<sequence length="153" mass="16703">MEFLLSINISSHGESRTDSLRTDSLRVIYGGSSNSTRQGESRSTIFTMEEICVHDNVLDFAASLDIAIDVAHAVTYLHIYPDHPIIHRDIKSSNVLLTKNLRAKLTDCGLALLAADSGLGDTPVSTEVKGTAGCLDPEYPIPINLHKVVMFIH</sequence>
<comment type="caution">
    <text evidence="7">The sequence shown here is derived from an EMBL/GenBank/DDBJ whole genome shotgun (WGS) entry which is preliminary data.</text>
</comment>
<keyword evidence="5" id="KW-0325">Glycoprotein</keyword>
<evidence type="ECO:0000313" key="8">
    <source>
        <dbReference type="Proteomes" id="UP000594638"/>
    </source>
</evidence>
<dbReference type="GO" id="GO:0016020">
    <property type="term" value="C:membrane"/>
    <property type="evidence" value="ECO:0007669"/>
    <property type="project" value="UniProtKB-SubCell"/>
</dbReference>
<feature type="domain" description="Protein kinase" evidence="6">
    <location>
        <begin position="1"/>
        <end position="153"/>
    </location>
</feature>
<dbReference type="PROSITE" id="PS50011">
    <property type="entry name" value="PROTEIN_KINASE_DOM"/>
    <property type="match status" value="1"/>
</dbReference>
<proteinExistence type="predicted"/>
<dbReference type="GO" id="GO:0004672">
    <property type="term" value="F:protein kinase activity"/>
    <property type="evidence" value="ECO:0007669"/>
    <property type="project" value="InterPro"/>
</dbReference>
<dbReference type="Gene3D" id="1.10.510.10">
    <property type="entry name" value="Transferase(Phosphotransferase) domain 1"/>
    <property type="match status" value="1"/>
</dbReference>
<dbReference type="PROSITE" id="PS00108">
    <property type="entry name" value="PROTEIN_KINASE_ST"/>
    <property type="match status" value="1"/>
</dbReference>
<dbReference type="PANTHER" id="PTHR45974:SF34">
    <property type="entry name" value="CALMODULIN-BINDING RECEPTOR-LIKE CYTOPLASMIC KINASE 2"/>
    <property type="match status" value="1"/>
</dbReference>
<keyword evidence="3" id="KW-0677">Repeat</keyword>
<dbReference type="GO" id="GO:0005524">
    <property type="term" value="F:ATP binding"/>
    <property type="evidence" value="ECO:0007669"/>
    <property type="project" value="InterPro"/>
</dbReference>
<organism evidence="7 8">
    <name type="scientific">Olea europaea subsp. europaea</name>
    <dbReference type="NCBI Taxonomy" id="158383"/>
    <lineage>
        <taxon>Eukaryota</taxon>
        <taxon>Viridiplantae</taxon>
        <taxon>Streptophyta</taxon>
        <taxon>Embryophyta</taxon>
        <taxon>Tracheophyta</taxon>
        <taxon>Spermatophyta</taxon>
        <taxon>Magnoliopsida</taxon>
        <taxon>eudicotyledons</taxon>
        <taxon>Gunneridae</taxon>
        <taxon>Pentapetalae</taxon>
        <taxon>asterids</taxon>
        <taxon>lamiids</taxon>
        <taxon>Lamiales</taxon>
        <taxon>Oleaceae</taxon>
        <taxon>Oleeae</taxon>
        <taxon>Olea</taxon>
    </lineage>
</organism>
<dbReference type="InterPro" id="IPR011009">
    <property type="entry name" value="Kinase-like_dom_sf"/>
</dbReference>
<dbReference type="SUPFAM" id="SSF56112">
    <property type="entry name" value="Protein kinase-like (PK-like)"/>
    <property type="match status" value="1"/>
</dbReference>